<dbReference type="RefSeq" id="WP_210595866.1">
    <property type="nucleotide sequence ID" value="NZ_JAGKSQ010000001.1"/>
</dbReference>
<dbReference type="InterPro" id="IPR028951">
    <property type="entry name" value="Imm64"/>
</dbReference>
<dbReference type="EMBL" id="JAGKSQ010000001">
    <property type="protein sequence ID" value="MBP3950260.1"/>
    <property type="molecule type" value="Genomic_DNA"/>
</dbReference>
<dbReference type="Pfam" id="PF15600">
    <property type="entry name" value="Imm64"/>
    <property type="match status" value="1"/>
</dbReference>
<accession>A0A941AM94</accession>
<proteinExistence type="predicted"/>
<reference evidence="1" key="1">
    <citation type="submission" date="2021-03" db="EMBL/GenBank/DDBJ databases">
        <title>Bacillus suaedae sp. nov., isolated from Suaeda aralocaspica.</title>
        <authorList>
            <person name="Lei R.F.R."/>
        </authorList>
    </citation>
    <scope>NUCLEOTIDE SEQUENCE</scope>
    <source>
        <strain evidence="1">YZJH907-2</strain>
    </source>
</reference>
<comment type="caution">
    <text evidence="1">The sequence shown here is derived from an EMBL/GenBank/DDBJ whole genome shotgun (WGS) entry which is preliminary data.</text>
</comment>
<protein>
    <submittedName>
        <fullName evidence="1">Uncharacterized protein</fullName>
    </submittedName>
</protein>
<sequence length="204" mass="23134">MTLGGLVNIGIVFNEQHSLVDTIGDMKAFLQHKGCRLVSVKFSEDIDGENWVEIDIHDNKLDDSFLDGYYMSVELSGSIFDSMTDEIATTLRIEKESNYHGYLFSINWGDLFPDENNELEIRHTRQKIVGTLIELYQTISYSYAFVGHEIEIELDPEEFARTIADNHSYPVAMVRAEGGLDLYYGSTGIDGFSKEVPRKESISL</sequence>
<gene>
    <name evidence="1" type="ORF">J7W16_03875</name>
</gene>
<keyword evidence="2" id="KW-1185">Reference proteome</keyword>
<evidence type="ECO:0000313" key="2">
    <source>
        <dbReference type="Proteomes" id="UP000678228"/>
    </source>
</evidence>
<evidence type="ECO:0000313" key="1">
    <source>
        <dbReference type="EMBL" id="MBP3950260.1"/>
    </source>
</evidence>
<dbReference type="AlphaFoldDB" id="A0A941AM94"/>
<organism evidence="1 2">
    <name type="scientific">Halalkalibacter suaedae</name>
    <dbReference type="NCBI Taxonomy" id="2822140"/>
    <lineage>
        <taxon>Bacteria</taxon>
        <taxon>Bacillati</taxon>
        <taxon>Bacillota</taxon>
        <taxon>Bacilli</taxon>
        <taxon>Bacillales</taxon>
        <taxon>Bacillaceae</taxon>
        <taxon>Halalkalibacter</taxon>
    </lineage>
</organism>
<name>A0A941AM94_9BACI</name>
<dbReference type="Proteomes" id="UP000678228">
    <property type="component" value="Unassembled WGS sequence"/>
</dbReference>